<organism evidence="2 3">
    <name type="scientific">Aquibacillus salsiterrae</name>
    <dbReference type="NCBI Taxonomy" id="2950439"/>
    <lineage>
        <taxon>Bacteria</taxon>
        <taxon>Bacillati</taxon>
        <taxon>Bacillota</taxon>
        <taxon>Bacilli</taxon>
        <taxon>Bacillales</taxon>
        <taxon>Bacillaceae</taxon>
        <taxon>Aquibacillus</taxon>
    </lineage>
</organism>
<dbReference type="AlphaFoldDB" id="A0A9X4AFJ7"/>
<dbReference type="Proteomes" id="UP001145069">
    <property type="component" value="Unassembled WGS sequence"/>
</dbReference>
<dbReference type="Gene3D" id="3.30.70.1380">
    <property type="entry name" value="Transcriptional regulatory protein pf0864 domain like"/>
    <property type="match status" value="1"/>
</dbReference>
<dbReference type="EMBL" id="JAMQKC010000002">
    <property type="protein sequence ID" value="MDC3416093.1"/>
    <property type="molecule type" value="Genomic_DNA"/>
</dbReference>
<evidence type="ECO:0000256" key="1">
    <source>
        <dbReference type="ARBA" id="ARBA00022596"/>
    </source>
</evidence>
<evidence type="ECO:0000313" key="3">
    <source>
        <dbReference type="Proteomes" id="UP001145069"/>
    </source>
</evidence>
<accession>A0A9X4AFJ7</accession>
<dbReference type="Pfam" id="PF01969">
    <property type="entry name" value="Ni_insertion"/>
    <property type="match status" value="1"/>
</dbReference>
<proteinExistence type="predicted"/>
<sequence>MQSTPPPNNEHIDDQMVKVEVNLDDTPGEWLGYVMDLLLHKGANDVYYTPIYMKKNRPGVQLQLLCSHDKVDDMKSILFSETTTLGIRYYPLIVHRAARKFIQVETKWGPVTVKQGIRGNNVFQSSPEYEECRAIAEKYEVPLKAVYEEVWKKTNLSYK</sequence>
<keyword evidence="1" id="KW-0533">Nickel</keyword>
<evidence type="ECO:0000313" key="2">
    <source>
        <dbReference type="EMBL" id="MDC3416093.1"/>
    </source>
</evidence>
<dbReference type="PANTHER" id="PTHR36566">
    <property type="entry name" value="NICKEL INSERTION PROTEIN-RELATED"/>
    <property type="match status" value="1"/>
</dbReference>
<dbReference type="RefSeq" id="WP_272445075.1">
    <property type="nucleotide sequence ID" value="NZ_JAMQKC010000002.1"/>
</dbReference>
<reference evidence="2" key="1">
    <citation type="submission" date="2022-06" db="EMBL/GenBank/DDBJ databases">
        <title>Aquibacillus sp. a new bacterium isolated from soil saline samples.</title>
        <authorList>
            <person name="Galisteo C."/>
            <person name="De La Haba R."/>
            <person name="Sanchez-Porro C."/>
            <person name="Ventosa A."/>
        </authorList>
    </citation>
    <scope>NUCLEOTIDE SEQUENCE</scope>
    <source>
        <strain evidence="2">3ASR75-54</strain>
    </source>
</reference>
<dbReference type="PANTHER" id="PTHR36566:SF1">
    <property type="entry name" value="PYRIDINIUM-3,5-BISTHIOCARBOXYLIC ACID MONONUCLEOTIDE NICKEL INSERTION PROTEIN"/>
    <property type="match status" value="1"/>
</dbReference>
<name>A0A9X4AFJ7_9BACI</name>
<gene>
    <name evidence="2" type="ORF">NC799_04090</name>
</gene>
<keyword evidence="3" id="KW-1185">Reference proteome</keyword>
<dbReference type="InterPro" id="IPR002822">
    <property type="entry name" value="Ni_insertion"/>
</dbReference>
<dbReference type="Gene3D" id="3.10.20.300">
    <property type="entry name" value="mk0293 like domain"/>
    <property type="match status" value="1"/>
</dbReference>
<comment type="caution">
    <text evidence="2">The sequence shown here is derived from an EMBL/GenBank/DDBJ whole genome shotgun (WGS) entry which is preliminary data.</text>
</comment>
<protein>
    <submittedName>
        <fullName evidence="2">LarC family nickel insertion protein</fullName>
    </submittedName>
</protein>